<feature type="transmembrane region" description="Helical" evidence="10">
    <location>
        <begin position="201"/>
        <end position="223"/>
    </location>
</feature>
<keyword evidence="7" id="KW-0325">Glycoprotein</keyword>
<sequence>MFGSLFPVAFYDSFKNKIEFSCYFCEKPHWKNDQIPLAQRILRRRLVAIPRSLFLMTAGISALGISCSVVFFYFNLKFRSIKTIKLSSPNLNNITVIGCILVYLSVIFFGSNSFNVKFNVYFNQLCLMELCRCNNTIGWHMALFGYKSIILVMGVYMAWKTRHVKVAALNDSQYIGICVYSAVFSTVIVIVFSFVTDYFVLSYIAKTGSILASASITLSLMFLPKLKSIFGKTDSGLSIMESLGLKIECNTRRFIFEDPKESLSRLEIQNKVFKCELESLDKEIVRLEALLNNSKTISVLNLNTIQTFSAEIHYLDVPRASWPIWGEQSLNIFSSDNKLSQSAEEKANFLGKLKRFFGSLTSLNYSQSKSFNKIGETKPRSTPEICHESLEISELNDCIRNSY</sequence>
<dbReference type="Proteomes" id="UP001566132">
    <property type="component" value="Unassembled WGS sequence"/>
</dbReference>
<keyword evidence="9" id="KW-0175">Coiled coil</keyword>
<dbReference type="PRINTS" id="PR01176">
    <property type="entry name" value="GABABRECEPTR"/>
</dbReference>
<evidence type="ECO:0000256" key="5">
    <source>
        <dbReference type="ARBA" id="ARBA00023136"/>
    </source>
</evidence>
<dbReference type="EMBL" id="JBDJPC010000003">
    <property type="protein sequence ID" value="KAL1509288.1"/>
    <property type="molecule type" value="Genomic_DNA"/>
</dbReference>
<evidence type="ECO:0000256" key="1">
    <source>
        <dbReference type="ARBA" id="ARBA00004141"/>
    </source>
</evidence>
<keyword evidence="2 10" id="KW-0812">Transmembrane</keyword>
<dbReference type="AlphaFoldDB" id="A0ABD1F218"/>
<evidence type="ECO:0000256" key="8">
    <source>
        <dbReference type="ARBA" id="ARBA00023224"/>
    </source>
</evidence>
<dbReference type="InterPro" id="IPR017978">
    <property type="entry name" value="GPCR_3_C"/>
</dbReference>
<dbReference type="PANTHER" id="PTHR10519:SF46">
    <property type="entry name" value="METABOTROPIC GABA-B RECEPTOR SUBTYPE 3, ISOFORM A"/>
    <property type="match status" value="1"/>
</dbReference>
<dbReference type="PANTHER" id="PTHR10519">
    <property type="entry name" value="GABA-B RECEPTOR"/>
    <property type="match status" value="1"/>
</dbReference>
<accession>A0ABD1F218</accession>
<evidence type="ECO:0000256" key="7">
    <source>
        <dbReference type="ARBA" id="ARBA00023180"/>
    </source>
</evidence>
<dbReference type="InterPro" id="IPR002455">
    <property type="entry name" value="GPCR3_GABA-B"/>
</dbReference>
<proteinExistence type="predicted"/>
<feature type="transmembrane region" description="Helical" evidence="10">
    <location>
        <begin position="94"/>
        <end position="114"/>
    </location>
</feature>
<keyword evidence="4" id="KW-0297">G-protein coupled receptor</keyword>
<keyword evidence="8" id="KW-0807">Transducer</keyword>
<organism evidence="12 13">
    <name type="scientific">Hypothenemus hampei</name>
    <name type="common">Coffee berry borer</name>
    <dbReference type="NCBI Taxonomy" id="57062"/>
    <lineage>
        <taxon>Eukaryota</taxon>
        <taxon>Metazoa</taxon>
        <taxon>Ecdysozoa</taxon>
        <taxon>Arthropoda</taxon>
        <taxon>Hexapoda</taxon>
        <taxon>Insecta</taxon>
        <taxon>Pterygota</taxon>
        <taxon>Neoptera</taxon>
        <taxon>Endopterygota</taxon>
        <taxon>Coleoptera</taxon>
        <taxon>Polyphaga</taxon>
        <taxon>Cucujiformia</taxon>
        <taxon>Curculionidae</taxon>
        <taxon>Scolytinae</taxon>
        <taxon>Hypothenemus</taxon>
    </lineage>
</organism>
<evidence type="ECO:0000313" key="12">
    <source>
        <dbReference type="EMBL" id="KAL1509288.1"/>
    </source>
</evidence>
<keyword evidence="3 10" id="KW-1133">Transmembrane helix</keyword>
<dbReference type="GO" id="GO:0004930">
    <property type="term" value="F:G protein-coupled receptor activity"/>
    <property type="evidence" value="ECO:0007669"/>
    <property type="project" value="UniProtKB-KW"/>
</dbReference>
<reference evidence="12 13" key="1">
    <citation type="submission" date="2024-05" db="EMBL/GenBank/DDBJ databases">
        <title>Genetic variation in Jamaican populations of the coffee berry borer (Hypothenemus hampei).</title>
        <authorList>
            <person name="Errbii M."/>
            <person name="Myrie A."/>
        </authorList>
    </citation>
    <scope>NUCLEOTIDE SEQUENCE [LARGE SCALE GENOMIC DNA]</scope>
    <source>
        <strain evidence="12">JA-Hopewell-2020-01-JO</strain>
        <tissue evidence="12">Whole body</tissue>
    </source>
</reference>
<feature type="coiled-coil region" evidence="9">
    <location>
        <begin position="263"/>
        <end position="297"/>
    </location>
</feature>
<feature type="transmembrane region" description="Helical" evidence="10">
    <location>
        <begin position="174"/>
        <end position="195"/>
    </location>
</feature>
<evidence type="ECO:0000256" key="3">
    <source>
        <dbReference type="ARBA" id="ARBA00022989"/>
    </source>
</evidence>
<evidence type="ECO:0000313" key="13">
    <source>
        <dbReference type="Proteomes" id="UP001566132"/>
    </source>
</evidence>
<dbReference type="GO" id="GO:0016020">
    <property type="term" value="C:membrane"/>
    <property type="evidence" value="ECO:0007669"/>
    <property type="project" value="UniProtKB-SubCell"/>
</dbReference>
<dbReference type="Pfam" id="PF00003">
    <property type="entry name" value="7tm_3"/>
    <property type="match status" value="2"/>
</dbReference>
<protein>
    <recommendedName>
        <fullName evidence="11">G-protein coupled receptors family 3 profile domain-containing protein</fullName>
    </recommendedName>
</protein>
<evidence type="ECO:0000256" key="10">
    <source>
        <dbReference type="SAM" id="Phobius"/>
    </source>
</evidence>
<keyword evidence="13" id="KW-1185">Reference proteome</keyword>
<name>A0ABD1F218_HYPHA</name>
<feature type="domain" description="G-protein coupled receptors family 3 profile" evidence="11">
    <location>
        <begin position="127"/>
        <end position="234"/>
    </location>
</feature>
<evidence type="ECO:0000256" key="9">
    <source>
        <dbReference type="SAM" id="Coils"/>
    </source>
</evidence>
<gene>
    <name evidence="12" type="ORF">ABEB36_004050</name>
</gene>
<comment type="subcellular location">
    <subcellularLocation>
        <location evidence="1">Membrane</location>
        <topology evidence="1">Multi-pass membrane protein</topology>
    </subcellularLocation>
</comment>
<evidence type="ECO:0000256" key="6">
    <source>
        <dbReference type="ARBA" id="ARBA00023170"/>
    </source>
</evidence>
<evidence type="ECO:0000256" key="2">
    <source>
        <dbReference type="ARBA" id="ARBA00022692"/>
    </source>
</evidence>
<feature type="transmembrane region" description="Helical" evidence="10">
    <location>
        <begin position="137"/>
        <end position="159"/>
    </location>
</feature>
<keyword evidence="5 10" id="KW-0472">Membrane</keyword>
<dbReference type="PROSITE" id="PS50259">
    <property type="entry name" value="G_PROTEIN_RECEP_F3_4"/>
    <property type="match status" value="1"/>
</dbReference>
<feature type="transmembrane region" description="Helical" evidence="10">
    <location>
        <begin position="53"/>
        <end position="74"/>
    </location>
</feature>
<evidence type="ECO:0000256" key="4">
    <source>
        <dbReference type="ARBA" id="ARBA00023040"/>
    </source>
</evidence>
<comment type="caution">
    <text evidence="12">The sequence shown here is derived from an EMBL/GenBank/DDBJ whole genome shotgun (WGS) entry which is preliminary data.</text>
</comment>
<evidence type="ECO:0000259" key="11">
    <source>
        <dbReference type="PROSITE" id="PS50259"/>
    </source>
</evidence>
<keyword evidence="6" id="KW-0675">Receptor</keyword>